<comment type="caution">
    <text evidence="2">The sequence shown here is derived from an EMBL/GenBank/DDBJ whole genome shotgun (WGS) entry which is preliminary data.</text>
</comment>
<proteinExistence type="predicted"/>
<feature type="signal peptide" evidence="1">
    <location>
        <begin position="1"/>
        <end position="20"/>
    </location>
</feature>
<gene>
    <name evidence="2" type="ORF">F5878DRAFT_634310</name>
</gene>
<name>A0AA38NY34_9AGAR</name>
<dbReference type="AlphaFoldDB" id="A0AA38NY34"/>
<evidence type="ECO:0000313" key="3">
    <source>
        <dbReference type="Proteomes" id="UP001163846"/>
    </source>
</evidence>
<dbReference type="Proteomes" id="UP001163846">
    <property type="component" value="Unassembled WGS sequence"/>
</dbReference>
<evidence type="ECO:0000313" key="2">
    <source>
        <dbReference type="EMBL" id="KAJ3832764.1"/>
    </source>
</evidence>
<protein>
    <recommendedName>
        <fullName evidence="4">Secreted protein</fullName>
    </recommendedName>
</protein>
<accession>A0AA38NY34</accession>
<organism evidence="2 3">
    <name type="scientific">Lentinula raphanica</name>
    <dbReference type="NCBI Taxonomy" id="153919"/>
    <lineage>
        <taxon>Eukaryota</taxon>
        <taxon>Fungi</taxon>
        <taxon>Dikarya</taxon>
        <taxon>Basidiomycota</taxon>
        <taxon>Agaricomycotina</taxon>
        <taxon>Agaricomycetes</taxon>
        <taxon>Agaricomycetidae</taxon>
        <taxon>Agaricales</taxon>
        <taxon>Marasmiineae</taxon>
        <taxon>Omphalotaceae</taxon>
        <taxon>Lentinula</taxon>
    </lineage>
</organism>
<evidence type="ECO:0008006" key="4">
    <source>
        <dbReference type="Google" id="ProtNLM"/>
    </source>
</evidence>
<sequence>MYVLLLLLLVLLLLSLSSKTSKLQLDVPTFFKRSNVQRSTPLATPFEPVPPNQFFSSYSKLVRLPYILVYLEL</sequence>
<evidence type="ECO:0000256" key="1">
    <source>
        <dbReference type="SAM" id="SignalP"/>
    </source>
</evidence>
<feature type="chain" id="PRO_5041235995" description="Secreted protein" evidence="1">
    <location>
        <begin position="21"/>
        <end position="73"/>
    </location>
</feature>
<reference evidence="2" key="1">
    <citation type="submission" date="2022-08" db="EMBL/GenBank/DDBJ databases">
        <authorList>
            <consortium name="DOE Joint Genome Institute"/>
            <person name="Min B."/>
            <person name="Riley R."/>
            <person name="Sierra-Patev S."/>
            <person name="Naranjo-Ortiz M."/>
            <person name="Looney B."/>
            <person name="Konkel Z."/>
            <person name="Slot J.C."/>
            <person name="Sakamoto Y."/>
            <person name="Steenwyk J.L."/>
            <person name="Rokas A."/>
            <person name="Carro J."/>
            <person name="Camarero S."/>
            <person name="Ferreira P."/>
            <person name="Molpeceres G."/>
            <person name="Ruiz-Duenas F.J."/>
            <person name="Serrano A."/>
            <person name="Henrissat B."/>
            <person name="Drula E."/>
            <person name="Hughes K.W."/>
            <person name="Mata J.L."/>
            <person name="Ishikawa N.K."/>
            <person name="Vargas-Isla R."/>
            <person name="Ushijima S."/>
            <person name="Smith C.A."/>
            <person name="Ahrendt S."/>
            <person name="Andreopoulos W."/>
            <person name="He G."/>
            <person name="Labutti K."/>
            <person name="Lipzen A."/>
            <person name="Ng V."/>
            <person name="Sandor L."/>
            <person name="Barry K."/>
            <person name="Martinez A.T."/>
            <person name="Xiao Y."/>
            <person name="Gibbons J.G."/>
            <person name="Terashima K."/>
            <person name="Hibbett D.S."/>
            <person name="Grigoriev I.V."/>
        </authorList>
    </citation>
    <scope>NUCLEOTIDE SEQUENCE</scope>
    <source>
        <strain evidence="2">TFB9207</strain>
    </source>
</reference>
<keyword evidence="3" id="KW-1185">Reference proteome</keyword>
<dbReference type="EMBL" id="MU806859">
    <property type="protein sequence ID" value="KAJ3832764.1"/>
    <property type="molecule type" value="Genomic_DNA"/>
</dbReference>
<keyword evidence="1" id="KW-0732">Signal</keyword>